<dbReference type="RefSeq" id="WP_011071810.1">
    <property type="nucleotide sequence ID" value="NC_004347.2"/>
</dbReference>
<keyword evidence="1" id="KW-1133">Transmembrane helix</keyword>
<dbReference type="AlphaFoldDB" id="Q8EGE6"/>
<dbReference type="PATRIC" id="fig|211586.12.peg.1599"/>
<reference evidence="2 3" key="1">
    <citation type="journal article" date="2002" name="Nat. Biotechnol.">
        <title>Genome sequence of the dissimilatory metal ion-reducing bacterium Shewanella oneidensis.</title>
        <authorList>
            <person name="Heidelberg J.F."/>
            <person name="Paulsen I.T."/>
            <person name="Nelson K.E."/>
            <person name="Gaidos E.J."/>
            <person name="Nelson W.C."/>
            <person name="Read T.D."/>
            <person name="Eisen J.A."/>
            <person name="Seshadri R."/>
            <person name="Ward N."/>
            <person name="Methe B."/>
            <person name="Clayton R.A."/>
            <person name="Meyer T."/>
            <person name="Tsapin A."/>
            <person name="Scott J."/>
            <person name="Beanan M."/>
            <person name="Brinkac L."/>
            <person name="Daugherty S."/>
            <person name="DeBoy R.T."/>
            <person name="Dodson R.J."/>
            <person name="Durkin A.S."/>
            <person name="Haft D.H."/>
            <person name="Kolonay J.F."/>
            <person name="Madupu R."/>
            <person name="Peterson J.D."/>
            <person name="Umayam L.A."/>
            <person name="White O."/>
            <person name="Wolf A.M."/>
            <person name="Vamathevan J."/>
            <person name="Weidman J."/>
            <person name="Impraim M."/>
            <person name="Lee K."/>
            <person name="Berry K."/>
            <person name="Lee C."/>
            <person name="Mueller J."/>
            <person name="Khouri H."/>
            <person name="Gill J."/>
            <person name="Utterback T.R."/>
            <person name="McDonald L.A."/>
            <person name="Feldblyum T.V."/>
            <person name="Smith H.O."/>
            <person name="Venter J.C."/>
            <person name="Nealson K.H."/>
            <person name="Fraser C.M."/>
        </authorList>
    </citation>
    <scope>NUCLEOTIDE SEQUENCE [LARGE SCALE GENOMIC DNA]</scope>
    <source>
        <strain evidence="3">ATCC 700550 / JCM 31522 / CIP 106686 / LMG 19005 / NCIMB 14063 / MR-1</strain>
    </source>
</reference>
<feature type="transmembrane region" description="Helical" evidence="1">
    <location>
        <begin position="45"/>
        <end position="65"/>
    </location>
</feature>
<proteinExistence type="predicted"/>
<evidence type="ECO:0000313" key="2">
    <source>
        <dbReference type="EMBL" id="AAN54713.1"/>
    </source>
</evidence>
<dbReference type="HOGENOM" id="CLU_100980_0_0_6"/>
<dbReference type="OrthoDB" id="7061905at2"/>
<dbReference type="Proteomes" id="UP000008186">
    <property type="component" value="Chromosome"/>
</dbReference>
<dbReference type="eggNOG" id="ENOG5032S0P">
    <property type="taxonomic scope" value="Bacteria"/>
</dbReference>
<keyword evidence="3" id="KW-1185">Reference proteome</keyword>
<reference evidence="2 3" key="2">
    <citation type="journal article" date="2005" name="Proteomics">
        <title>Global detection and characterization of hypothetical proteins in Shewanella oneidensis MR-1 using LC-MS based proteomics.</title>
        <authorList>
            <person name="Elias D.A."/>
            <person name="Monroe M.E."/>
            <person name="Marshall M.J."/>
            <person name="Romine M.F."/>
            <person name="Belieav A.S."/>
            <person name="Fredrickson J.K."/>
            <person name="Anderson G.A."/>
            <person name="Smith R.D."/>
            <person name="Lipton M.S."/>
        </authorList>
    </citation>
    <scope>NUCLEOTIDE SEQUENCE [LARGE SCALE GENOMIC DNA]</scope>
    <source>
        <strain evidence="3">ATCC 700550 / JCM 31522 / CIP 106686 / LMG 19005 / NCIMB 14063 / MR-1</strain>
    </source>
</reference>
<dbReference type="KEGG" id="son:SO_1658"/>
<reference evidence="2 3" key="4">
    <citation type="journal article" date="2011" name="BMC Genomics">
        <title>Genome-wide protein localization prediction strategies for gram negative bacteria.</title>
        <authorList>
            <person name="Romine M.F."/>
        </authorList>
    </citation>
    <scope>NUCLEOTIDE SEQUENCE [LARGE SCALE GENOMIC DNA]</scope>
    <source>
        <strain evidence="3">ATCC 700550 / JCM 31522 / CIP 106686 / LMG 19005 / NCIMB 14063 / MR-1</strain>
    </source>
</reference>
<feature type="transmembrane region" description="Helical" evidence="1">
    <location>
        <begin position="19"/>
        <end position="39"/>
    </location>
</feature>
<dbReference type="BioCyc" id="SONE211586:G1GMP-1526-MONOMER"/>
<sequence length="243" mass="27276">MALESDVVSIRPLSKRNGLALTIVGASAFVLGFGLFVLFPELFAVGLVFFSLGAIALILGLAKVYEPDTTLTMDEQGLTYFHRRGKVSINWDNIQRVDIPRVTQGVETIELSYIGIKLKQLNPILDKISLRLAAGLLTEQRPLLVTAASQQEDLATLETYLGAEFSPLVIDGDRYRGVLAMFGHRCVMLNTHLGYHLYIPHDSLDRDPREFIKLLRQRIEQYWVQTNTRLIHMDKKGAPKGPQ</sequence>
<dbReference type="Pfam" id="PF11201">
    <property type="entry name" value="DUF2982"/>
    <property type="match status" value="1"/>
</dbReference>
<organism evidence="2 3">
    <name type="scientific">Shewanella oneidensis (strain ATCC 700550 / JCM 31522 / CIP 106686 / LMG 19005 / NCIMB 14063 / MR-1)</name>
    <dbReference type="NCBI Taxonomy" id="211586"/>
    <lineage>
        <taxon>Bacteria</taxon>
        <taxon>Pseudomonadati</taxon>
        <taxon>Pseudomonadota</taxon>
        <taxon>Gammaproteobacteria</taxon>
        <taxon>Alteromonadales</taxon>
        <taxon>Shewanellaceae</taxon>
        <taxon>Shewanella</taxon>
    </lineage>
</organism>
<gene>
    <name evidence="2" type="ordered locus">SO_1658</name>
</gene>
<dbReference type="STRING" id="211586.SO_1658"/>
<accession>Q8EGE6</accession>
<name>Q8EGE6_SHEON</name>
<keyword evidence="1" id="KW-0472">Membrane</keyword>
<dbReference type="PaxDb" id="211586-SO_1658"/>
<evidence type="ECO:0000313" key="3">
    <source>
        <dbReference type="Proteomes" id="UP000008186"/>
    </source>
</evidence>
<keyword evidence="1" id="KW-0812">Transmembrane</keyword>
<dbReference type="InterPro" id="IPR021367">
    <property type="entry name" value="DUF2982"/>
</dbReference>
<evidence type="ECO:0008006" key="4">
    <source>
        <dbReference type="Google" id="ProtNLM"/>
    </source>
</evidence>
<protein>
    <recommendedName>
        <fullName evidence="4">DUF2982 domain-containing protein</fullName>
    </recommendedName>
</protein>
<evidence type="ECO:0000256" key="1">
    <source>
        <dbReference type="SAM" id="Phobius"/>
    </source>
</evidence>
<dbReference type="EMBL" id="AE014299">
    <property type="protein sequence ID" value="AAN54713.1"/>
    <property type="molecule type" value="Genomic_DNA"/>
</dbReference>
<reference evidence="2 3" key="3">
    <citation type="journal article" date="2008" name="Appl. Environ. Microbiol.">
        <title>Identification of mobile elements and pseudogenes in the Shewanella oneidensis MR-1 genome.</title>
        <authorList>
            <person name="Romine M.F."/>
            <person name="Carlson T.S."/>
            <person name="Norbeck A.D."/>
            <person name="McCue L.A."/>
            <person name="Lipton M.S."/>
        </authorList>
    </citation>
    <scope>NUCLEOTIDE SEQUENCE [LARGE SCALE GENOMIC DNA]</scope>
    <source>
        <strain evidence="3">ATCC 700550 / JCM 31522 / CIP 106686 / LMG 19005 / NCIMB 14063 / MR-1</strain>
    </source>
</reference>